<feature type="coiled-coil region" evidence="1">
    <location>
        <begin position="124"/>
        <end position="167"/>
    </location>
</feature>
<feature type="region of interest" description="Disordered" evidence="2">
    <location>
        <begin position="1"/>
        <end position="39"/>
    </location>
</feature>
<evidence type="ECO:0000256" key="1">
    <source>
        <dbReference type="SAM" id="Coils"/>
    </source>
</evidence>
<name>A0A0H5PWJ1_9ZZZZ</name>
<dbReference type="AlphaFoldDB" id="A0A0H5PWJ1"/>
<protein>
    <submittedName>
        <fullName evidence="3">Uncharacterized protein</fullName>
    </submittedName>
</protein>
<keyword evidence="1" id="KW-0175">Coiled coil</keyword>
<reference evidence="3" key="1">
    <citation type="submission" date="2015-06" db="EMBL/GenBank/DDBJ databases">
        <authorList>
            <person name="Joergensen T."/>
        </authorList>
    </citation>
    <scope>NUCLEOTIDE SEQUENCE</scope>
    <source>
        <strain evidence="3">RGRH0113</strain>
    </source>
</reference>
<evidence type="ECO:0000313" key="3">
    <source>
        <dbReference type="EMBL" id="CRY93943.1"/>
    </source>
</evidence>
<dbReference type="EMBL" id="LN852803">
    <property type="protein sequence ID" value="CRY93943.1"/>
    <property type="molecule type" value="Genomic_DNA"/>
</dbReference>
<evidence type="ECO:0000256" key="2">
    <source>
        <dbReference type="SAM" id="MobiDB-lite"/>
    </source>
</evidence>
<reference evidence="3" key="2">
    <citation type="submission" date="2015-07" db="EMBL/GenBank/DDBJ databases">
        <title>Plasmids, circular viruses and viroids from rat gut.</title>
        <authorList>
            <person name="Jorgensen T.J."/>
            <person name="Hansen M.A."/>
            <person name="Xu Z."/>
            <person name="Tabak M.A."/>
            <person name="Sorensen S.J."/>
            <person name="Hansen L.H."/>
        </authorList>
    </citation>
    <scope>NUCLEOTIDE SEQUENCE</scope>
    <source>
        <strain evidence="3">RGRH0113</strain>
    </source>
</reference>
<accession>A0A0H5PWJ1</accession>
<sequence length="168" mass="18803">MNRGFSMTLEEYAAQQAGKAESEPNTNKKKSSLEWEQEAPRTAQAQAIEVYKEHQENIHKVGQINKEILKGLQSGENLAILFLKAVKAMTLCTGNKAEYGIIESTLLAVYGTGLHDKEVVLISIDAIQSRLDRLKKALAEVDNSNERSRIEQAIQAHQKQLERLTDKV</sequence>
<proteinExistence type="predicted"/>
<organism evidence="3">
    <name type="scientific">uncultured prokaryote</name>
    <dbReference type="NCBI Taxonomy" id="198431"/>
    <lineage>
        <taxon>unclassified sequences</taxon>
        <taxon>environmental samples</taxon>
    </lineage>
</organism>